<dbReference type="InterPro" id="IPR037523">
    <property type="entry name" value="VOC_core"/>
</dbReference>
<evidence type="ECO:0000313" key="3">
    <source>
        <dbReference type="Proteomes" id="UP001595699"/>
    </source>
</evidence>
<dbReference type="SUPFAM" id="SSF54593">
    <property type="entry name" value="Glyoxalase/Bleomycin resistance protein/Dihydroxybiphenyl dioxygenase"/>
    <property type="match status" value="1"/>
</dbReference>
<proteinExistence type="predicted"/>
<sequence>MTATTTQQSTLQPRLIVADAGRAIAFYVEAFGAEEVSRYEGDDGKIVHAELRFGQVSFTLKDEEPGTPDVGPSDLAGSPVILELTVADADAVGTAMEKAGATVIYPIDDHPYGRVGRLRDPFGHVWMISQN</sequence>
<organism evidence="2 3">
    <name type="scientific">Tenggerimyces flavus</name>
    <dbReference type="NCBI Taxonomy" id="1708749"/>
    <lineage>
        <taxon>Bacteria</taxon>
        <taxon>Bacillati</taxon>
        <taxon>Actinomycetota</taxon>
        <taxon>Actinomycetes</taxon>
        <taxon>Propionibacteriales</taxon>
        <taxon>Nocardioidaceae</taxon>
        <taxon>Tenggerimyces</taxon>
    </lineage>
</organism>
<dbReference type="Pfam" id="PF00903">
    <property type="entry name" value="Glyoxalase"/>
    <property type="match status" value="1"/>
</dbReference>
<dbReference type="InterPro" id="IPR029068">
    <property type="entry name" value="Glyas_Bleomycin-R_OHBP_Dase"/>
</dbReference>
<dbReference type="EMBL" id="JBHRZH010000020">
    <property type="protein sequence ID" value="MFC3763777.1"/>
    <property type="molecule type" value="Genomic_DNA"/>
</dbReference>
<name>A0ABV7YFR2_9ACTN</name>
<dbReference type="PANTHER" id="PTHR34109">
    <property type="entry name" value="BNAUNNG04460D PROTEIN-RELATED"/>
    <property type="match status" value="1"/>
</dbReference>
<dbReference type="CDD" id="cd07246">
    <property type="entry name" value="VOC_like"/>
    <property type="match status" value="1"/>
</dbReference>
<evidence type="ECO:0000259" key="1">
    <source>
        <dbReference type="PROSITE" id="PS51819"/>
    </source>
</evidence>
<dbReference type="PROSITE" id="PS51819">
    <property type="entry name" value="VOC"/>
    <property type="match status" value="1"/>
</dbReference>
<dbReference type="InterPro" id="IPR004360">
    <property type="entry name" value="Glyas_Fos-R_dOase_dom"/>
</dbReference>
<feature type="domain" description="VOC" evidence="1">
    <location>
        <begin position="9"/>
        <end position="131"/>
    </location>
</feature>
<dbReference type="Proteomes" id="UP001595699">
    <property type="component" value="Unassembled WGS sequence"/>
</dbReference>
<protein>
    <submittedName>
        <fullName evidence="2">VOC family protein</fullName>
    </submittedName>
</protein>
<dbReference type="RefSeq" id="WP_205118646.1">
    <property type="nucleotide sequence ID" value="NZ_JAFBCM010000001.1"/>
</dbReference>
<dbReference type="PANTHER" id="PTHR34109:SF1">
    <property type="entry name" value="VOC DOMAIN-CONTAINING PROTEIN"/>
    <property type="match status" value="1"/>
</dbReference>
<dbReference type="Gene3D" id="3.30.720.110">
    <property type="match status" value="1"/>
</dbReference>
<keyword evidence="3" id="KW-1185">Reference proteome</keyword>
<accession>A0ABV7YFR2</accession>
<gene>
    <name evidence="2" type="ORF">ACFOUW_23260</name>
</gene>
<reference evidence="3" key="1">
    <citation type="journal article" date="2019" name="Int. J. Syst. Evol. Microbiol.">
        <title>The Global Catalogue of Microorganisms (GCM) 10K type strain sequencing project: providing services to taxonomists for standard genome sequencing and annotation.</title>
        <authorList>
            <consortium name="The Broad Institute Genomics Platform"/>
            <consortium name="The Broad Institute Genome Sequencing Center for Infectious Disease"/>
            <person name="Wu L."/>
            <person name="Ma J."/>
        </authorList>
    </citation>
    <scope>NUCLEOTIDE SEQUENCE [LARGE SCALE GENOMIC DNA]</scope>
    <source>
        <strain evidence="3">CGMCC 4.7241</strain>
    </source>
</reference>
<evidence type="ECO:0000313" key="2">
    <source>
        <dbReference type="EMBL" id="MFC3763777.1"/>
    </source>
</evidence>
<dbReference type="Gene3D" id="3.30.720.120">
    <property type="match status" value="1"/>
</dbReference>
<comment type="caution">
    <text evidence="2">The sequence shown here is derived from an EMBL/GenBank/DDBJ whole genome shotgun (WGS) entry which is preliminary data.</text>
</comment>